<comment type="caution">
    <text evidence="4">The sequence shown here is derived from an EMBL/GenBank/DDBJ whole genome shotgun (WGS) entry which is preliminary data.</text>
</comment>
<dbReference type="Pfam" id="PF13041">
    <property type="entry name" value="PPR_2"/>
    <property type="match status" value="1"/>
</dbReference>
<dbReference type="Gene3D" id="3.40.630.10">
    <property type="entry name" value="Zn peptidases"/>
    <property type="match status" value="1"/>
</dbReference>
<proteinExistence type="inferred from homology"/>
<feature type="repeat" description="PPR" evidence="3">
    <location>
        <begin position="20"/>
        <end position="54"/>
    </location>
</feature>
<organism evidence="4 5">
    <name type="scientific">Camellia sinensis</name>
    <name type="common">Tea plant</name>
    <name type="synonym">Thea sinensis</name>
    <dbReference type="NCBI Taxonomy" id="4442"/>
    <lineage>
        <taxon>Eukaryota</taxon>
        <taxon>Viridiplantae</taxon>
        <taxon>Streptophyta</taxon>
        <taxon>Embryophyta</taxon>
        <taxon>Tracheophyta</taxon>
        <taxon>Spermatophyta</taxon>
        <taxon>Magnoliopsida</taxon>
        <taxon>eudicotyledons</taxon>
        <taxon>Gunneridae</taxon>
        <taxon>Pentapetalae</taxon>
        <taxon>asterids</taxon>
        <taxon>Ericales</taxon>
        <taxon>Theaceae</taxon>
        <taxon>Camellia</taxon>
    </lineage>
</organism>
<sequence length="151" mass="16900">MLSEACELFLQMEEKGCSPDSISFNIIIQGFLRENEIDKAMQLFGEMRNRNFLPNEMVSEMLLHLVLVDEQHCATVERLPNVLQKDLFHSTGFQGYEPQLAAVATGSHIDAIPYSGKYDGVVDYLAKPLTSLASLWAGLITFRSTLDTAKN</sequence>
<gene>
    <name evidence="4" type="ORF">HYC85_019440</name>
</gene>
<keyword evidence="2" id="KW-0677">Repeat</keyword>
<dbReference type="EMBL" id="JACBKZ010000009">
    <property type="protein sequence ID" value="KAF5941798.1"/>
    <property type="molecule type" value="Genomic_DNA"/>
</dbReference>
<dbReference type="InterPro" id="IPR002885">
    <property type="entry name" value="PPR_rpt"/>
</dbReference>
<reference evidence="4 5" key="2">
    <citation type="submission" date="2020-07" db="EMBL/GenBank/DDBJ databases">
        <title>Genome assembly of wild tea tree DASZ reveals pedigree and selection history of tea varieties.</title>
        <authorList>
            <person name="Zhang W."/>
        </authorList>
    </citation>
    <scope>NUCLEOTIDE SEQUENCE [LARGE SCALE GENOMIC DNA]</scope>
    <source>
        <strain evidence="5">cv. G240</strain>
        <tissue evidence="4">Leaf</tissue>
    </source>
</reference>
<dbReference type="Proteomes" id="UP000593564">
    <property type="component" value="Unassembled WGS sequence"/>
</dbReference>
<evidence type="ECO:0008006" key="6">
    <source>
        <dbReference type="Google" id="ProtNLM"/>
    </source>
</evidence>
<dbReference type="InterPro" id="IPR011990">
    <property type="entry name" value="TPR-like_helical_dom_sf"/>
</dbReference>
<reference evidence="5" key="1">
    <citation type="journal article" date="2020" name="Nat. Commun.">
        <title>Genome assembly of wild tea tree DASZ reveals pedigree and selection history of tea varieties.</title>
        <authorList>
            <person name="Zhang W."/>
            <person name="Zhang Y."/>
            <person name="Qiu H."/>
            <person name="Guo Y."/>
            <person name="Wan H."/>
            <person name="Zhang X."/>
            <person name="Scossa F."/>
            <person name="Alseekh S."/>
            <person name="Zhang Q."/>
            <person name="Wang P."/>
            <person name="Xu L."/>
            <person name="Schmidt M.H."/>
            <person name="Jia X."/>
            <person name="Li D."/>
            <person name="Zhu A."/>
            <person name="Guo F."/>
            <person name="Chen W."/>
            <person name="Ni D."/>
            <person name="Usadel B."/>
            <person name="Fernie A.R."/>
            <person name="Wen W."/>
        </authorList>
    </citation>
    <scope>NUCLEOTIDE SEQUENCE [LARGE SCALE GENOMIC DNA]</scope>
    <source>
        <strain evidence="5">cv. G240</strain>
    </source>
</reference>
<dbReference type="AlphaFoldDB" id="A0A7J7GQV3"/>
<evidence type="ECO:0000256" key="2">
    <source>
        <dbReference type="ARBA" id="ARBA00022737"/>
    </source>
</evidence>
<dbReference type="PROSITE" id="PS51375">
    <property type="entry name" value="PPR"/>
    <property type="match status" value="1"/>
</dbReference>
<evidence type="ECO:0000256" key="1">
    <source>
        <dbReference type="ARBA" id="ARBA00007626"/>
    </source>
</evidence>
<comment type="similarity">
    <text evidence="1">Belongs to the PPR family. P subfamily.</text>
</comment>
<evidence type="ECO:0000313" key="4">
    <source>
        <dbReference type="EMBL" id="KAF5941798.1"/>
    </source>
</evidence>
<evidence type="ECO:0000313" key="5">
    <source>
        <dbReference type="Proteomes" id="UP000593564"/>
    </source>
</evidence>
<dbReference type="NCBIfam" id="TIGR00756">
    <property type="entry name" value="PPR"/>
    <property type="match status" value="2"/>
</dbReference>
<name>A0A7J7GQV3_CAMSI</name>
<keyword evidence="5" id="KW-1185">Reference proteome</keyword>
<dbReference type="Gene3D" id="1.25.40.10">
    <property type="entry name" value="Tetratricopeptide repeat domain"/>
    <property type="match status" value="1"/>
</dbReference>
<dbReference type="PANTHER" id="PTHR47941">
    <property type="entry name" value="PENTATRICOPEPTIDE REPEAT-CONTAINING PROTEIN 3, MITOCHONDRIAL"/>
    <property type="match status" value="1"/>
</dbReference>
<dbReference type="Pfam" id="PF01535">
    <property type="entry name" value="PPR"/>
    <property type="match status" value="1"/>
</dbReference>
<protein>
    <recommendedName>
        <fullName evidence="6">Pentacotripeptide-repeat region of PRORP domain-containing protein</fullName>
    </recommendedName>
</protein>
<evidence type="ECO:0000256" key="3">
    <source>
        <dbReference type="PROSITE-ProRule" id="PRU00708"/>
    </source>
</evidence>
<accession>A0A7J7GQV3</accession>